<feature type="region of interest" description="Disordered" evidence="1">
    <location>
        <begin position="364"/>
        <end position="386"/>
    </location>
</feature>
<evidence type="ECO:0000313" key="3">
    <source>
        <dbReference type="EMBL" id="OEU09892.1"/>
    </source>
</evidence>
<feature type="transmembrane region" description="Helical" evidence="2">
    <location>
        <begin position="282"/>
        <end position="302"/>
    </location>
</feature>
<feature type="compositionally biased region" description="Low complexity" evidence="1">
    <location>
        <begin position="172"/>
        <end position="181"/>
    </location>
</feature>
<evidence type="ECO:0000256" key="1">
    <source>
        <dbReference type="SAM" id="MobiDB-lite"/>
    </source>
</evidence>
<evidence type="ECO:0000256" key="2">
    <source>
        <dbReference type="SAM" id="Phobius"/>
    </source>
</evidence>
<gene>
    <name evidence="3" type="ORF">FRACYDRAFT_248142</name>
</gene>
<protein>
    <submittedName>
        <fullName evidence="3">Uncharacterized protein</fullName>
    </submittedName>
</protein>
<dbReference type="EMBL" id="KV784374">
    <property type="protein sequence ID" value="OEU09892.1"/>
    <property type="molecule type" value="Genomic_DNA"/>
</dbReference>
<feature type="compositionally biased region" description="Basic and acidic residues" evidence="1">
    <location>
        <begin position="367"/>
        <end position="378"/>
    </location>
</feature>
<feature type="region of interest" description="Disordered" evidence="1">
    <location>
        <begin position="558"/>
        <end position="594"/>
    </location>
</feature>
<proteinExistence type="predicted"/>
<keyword evidence="2" id="KW-1133">Transmembrane helix</keyword>
<reference evidence="3 4" key="1">
    <citation type="submission" date="2016-09" db="EMBL/GenBank/DDBJ databases">
        <title>Extensive genetic diversity and differential bi-allelic expression allows diatom success in the polar Southern Ocean.</title>
        <authorList>
            <consortium name="DOE Joint Genome Institute"/>
            <person name="Mock T."/>
            <person name="Otillar R.P."/>
            <person name="Strauss J."/>
            <person name="Dupont C."/>
            <person name="Frickenhaus S."/>
            <person name="Maumus F."/>
            <person name="Mcmullan M."/>
            <person name="Sanges R."/>
            <person name="Schmutz J."/>
            <person name="Toseland A."/>
            <person name="Valas R."/>
            <person name="Veluchamy A."/>
            <person name="Ward B.J."/>
            <person name="Allen A."/>
            <person name="Barry K."/>
            <person name="Falciatore A."/>
            <person name="Ferrante M."/>
            <person name="Fortunato A.E."/>
            <person name="Gloeckner G."/>
            <person name="Gruber A."/>
            <person name="Hipkin R."/>
            <person name="Janech M."/>
            <person name="Kroth P."/>
            <person name="Leese F."/>
            <person name="Lindquist E."/>
            <person name="Lyon B.R."/>
            <person name="Martin J."/>
            <person name="Mayer C."/>
            <person name="Parker M."/>
            <person name="Quesneville H."/>
            <person name="Raymond J."/>
            <person name="Uhlig C."/>
            <person name="Valentin K.U."/>
            <person name="Worden A.Z."/>
            <person name="Armbrust E.V."/>
            <person name="Bowler C."/>
            <person name="Green B."/>
            <person name="Moulton V."/>
            <person name="Van Oosterhout C."/>
            <person name="Grigoriev I."/>
        </authorList>
    </citation>
    <scope>NUCLEOTIDE SEQUENCE [LARGE SCALE GENOMIC DNA]</scope>
    <source>
        <strain evidence="3 4">CCMP1102</strain>
    </source>
</reference>
<accession>A0A1E7EVH2</accession>
<feature type="region of interest" description="Disordered" evidence="1">
    <location>
        <begin position="409"/>
        <end position="434"/>
    </location>
</feature>
<keyword evidence="2" id="KW-0472">Membrane</keyword>
<dbReference type="InParanoid" id="A0A1E7EVH2"/>
<feature type="compositionally biased region" description="Low complexity" evidence="1">
    <location>
        <begin position="212"/>
        <end position="221"/>
    </location>
</feature>
<feature type="region of interest" description="Disordered" evidence="1">
    <location>
        <begin position="308"/>
        <end position="335"/>
    </location>
</feature>
<dbReference type="AlphaFoldDB" id="A0A1E7EVH2"/>
<feature type="compositionally biased region" description="Acidic residues" evidence="1">
    <location>
        <begin position="200"/>
        <end position="211"/>
    </location>
</feature>
<feature type="compositionally biased region" description="Polar residues" evidence="1">
    <location>
        <begin position="308"/>
        <end position="317"/>
    </location>
</feature>
<dbReference type="KEGG" id="fcy:FRACYDRAFT_248142"/>
<feature type="region of interest" description="Disordered" evidence="1">
    <location>
        <begin position="610"/>
        <end position="630"/>
    </location>
</feature>
<feature type="compositionally biased region" description="Acidic residues" evidence="1">
    <location>
        <begin position="85"/>
        <end position="97"/>
    </location>
</feature>
<dbReference type="Proteomes" id="UP000095751">
    <property type="component" value="Unassembled WGS sequence"/>
</dbReference>
<feature type="compositionally biased region" description="Polar residues" evidence="1">
    <location>
        <begin position="99"/>
        <end position="117"/>
    </location>
</feature>
<keyword evidence="4" id="KW-1185">Reference proteome</keyword>
<organism evidence="3 4">
    <name type="scientific">Fragilariopsis cylindrus CCMP1102</name>
    <dbReference type="NCBI Taxonomy" id="635003"/>
    <lineage>
        <taxon>Eukaryota</taxon>
        <taxon>Sar</taxon>
        <taxon>Stramenopiles</taxon>
        <taxon>Ochrophyta</taxon>
        <taxon>Bacillariophyta</taxon>
        <taxon>Bacillariophyceae</taxon>
        <taxon>Bacillariophycidae</taxon>
        <taxon>Bacillariales</taxon>
        <taxon>Bacillariaceae</taxon>
        <taxon>Fragilariopsis</taxon>
    </lineage>
</organism>
<feature type="region of interest" description="Disordered" evidence="1">
    <location>
        <begin position="643"/>
        <end position="665"/>
    </location>
</feature>
<dbReference type="OrthoDB" id="10691355at2759"/>
<feature type="region of interest" description="Disordered" evidence="1">
    <location>
        <begin position="82"/>
        <end position="119"/>
    </location>
</feature>
<feature type="region of interest" description="Disordered" evidence="1">
    <location>
        <begin position="169"/>
        <end position="242"/>
    </location>
</feature>
<feature type="compositionally biased region" description="Acidic residues" evidence="1">
    <location>
        <begin position="222"/>
        <end position="231"/>
    </location>
</feature>
<keyword evidence="2" id="KW-0812">Transmembrane</keyword>
<sequence>MPELTLLMEGLNSNNSPLNEVAYDTIQIAMNNYLQSLLEDYYNGNGSSSGKYDFVKVRTEVINDRPYMNDDGNQITIETTLSFRDDDDDKSEDEDSEIGTGTATRESDNDTPNTSAAVPSEDELEFLAGIAWNDLTMFINHLLVAATIEQTTDIFDALISITSKKLYYSNPTTTDTATETETITESETETEATPATATDSETEPEEQEQVAEEIVVTTGTNNEDDEEEEAEGNNQDASRGDINDIFVDNNNNSQGNDYNVAAASEASSQLSQNNSTDRLNPIWPALIVGIAFFLFTIIMLGYRHQKSNNTDSDSYITSRGGGGLSGNKEKATTTTTTTDPVVLVPVLQKQKRCMLSTGSSRTNNYRNIDDNNDMDHLNDTNNEDGDIDRGIGGGSCFNLGGRAIIENDDDQHQHQHQHQQQREQREEQDGGIGGRSCFTLGGRAIIQKDDNHQKREQRAQQATTIFMENQADNQVVNLTRNSPSYASRNESWRVNNMNHNNGTGGYGIGYGYGSEEDDINYCDLNTSEKEKFVKFMQIDGMTLEEASLRVLHERSLGINITTNMDPPPRPSSPPKRSRSSSKPSSIVSQHQPVFRSEVMADGETMVHHEIPKEQQHQQQQQRYSSRSIINPCSSNNLNLLNGIVDDNTTPNNATANSNSNNNSNNNLLQQSAMVLSKVEASSQVSSSYSYDDRDFAKALDEDLYAMA</sequence>
<evidence type="ECO:0000313" key="4">
    <source>
        <dbReference type="Proteomes" id="UP000095751"/>
    </source>
</evidence>
<name>A0A1E7EVH2_9STRA</name>